<accession>A0ABQ3JKJ4</accession>
<keyword evidence="1" id="KW-1133">Transmembrane helix</keyword>
<dbReference type="CDD" id="cd01949">
    <property type="entry name" value="GGDEF"/>
    <property type="match status" value="1"/>
</dbReference>
<dbReference type="SUPFAM" id="SSF55073">
    <property type="entry name" value="Nucleotide cyclase"/>
    <property type="match status" value="1"/>
</dbReference>
<keyword evidence="1" id="KW-0472">Membrane</keyword>
<dbReference type="PROSITE" id="PS50887">
    <property type="entry name" value="GGDEF"/>
    <property type="match status" value="1"/>
</dbReference>
<feature type="domain" description="GGDEF" evidence="2">
    <location>
        <begin position="236"/>
        <end position="365"/>
    </location>
</feature>
<keyword evidence="1" id="KW-0812">Transmembrane</keyword>
<dbReference type="InterPro" id="IPR043128">
    <property type="entry name" value="Rev_trsase/Diguanyl_cyclase"/>
</dbReference>
<dbReference type="Gene3D" id="1.10.600.10">
    <property type="entry name" value="Farnesyl Diphosphate Synthase"/>
    <property type="match status" value="1"/>
</dbReference>
<feature type="transmembrane region" description="Helical" evidence="1">
    <location>
        <begin position="88"/>
        <end position="103"/>
    </location>
</feature>
<proteinExistence type="predicted"/>
<dbReference type="EMBL" id="BNAJ01000002">
    <property type="protein sequence ID" value="GHF37864.1"/>
    <property type="molecule type" value="Genomic_DNA"/>
</dbReference>
<dbReference type="SFLD" id="SFLDG01020">
    <property type="entry name" value="Terpene_Cyclase_Like_2"/>
    <property type="match status" value="1"/>
</dbReference>
<feature type="transmembrane region" description="Helical" evidence="1">
    <location>
        <begin position="29"/>
        <end position="47"/>
    </location>
</feature>
<reference evidence="4" key="1">
    <citation type="journal article" date="2019" name="Int. J. Syst. Evol. Microbiol.">
        <title>The Global Catalogue of Microorganisms (GCM) 10K type strain sequencing project: providing services to taxonomists for standard genome sequencing and annotation.</title>
        <authorList>
            <consortium name="The Broad Institute Genomics Platform"/>
            <consortium name="The Broad Institute Genome Sequencing Center for Infectious Disease"/>
            <person name="Wu L."/>
            <person name="Ma J."/>
        </authorList>
    </citation>
    <scope>NUCLEOTIDE SEQUENCE [LARGE SCALE GENOMIC DNA]</scope>
    <source>
        <strain evidence="4">CGMCC 1.18437</strain>
    </source>
</reference>
<dbReference type="PANTHER" id="PTHR45138:SF9">
    <property type="entry name" value="DIGUANYLATE CYCLASE DGCM-RELATED"/>
    <property type="match status" value="1"/>
</dbReference>
<feature type="transmembrane region" description="Helical" evidence="1">
    <location>
        <begin position="115"/>
        <end position="133"/>
    </location>
</feature>
<dbReference type="Proteomes" id="UP000619376">
    <property type="component" value="Unassembled WGS sequence"/>
</dbReference>
<dbReference type="SFLD" id="SFLDS00005">
    <property type="entry name" value="Isoprenoid_Synthase_Type_I"/>
    <property type="match status" value="1"/>
</dbReference>
<dbReference type="InterPro" id="IPR029787">
    <property type="entry name" value="Nucleotide_cyclase"/>
</dbReference>
<dbReference type="InterPro" id="IPR000160">
    <property type="entry name" value="GGDEF_dom"/>
</dbReference>
<dbReference type="InterPro" id="IPR034686">
    <property type="entry name" value="Terpene_cyclase-like_2"/>
</dbReference>
<evidence type="ECO:0000256" key="1">
    <source>
        <dbReference type="SAM" id="Phobius"/>
    </source>
</evidence>
<dbReference type="NCBIfam" id="TIGR00254">
    <property type="entry name" value="GGDEF"/>
    <property type="match status" value="1"/>
</dbReference>
<protein>
    <recommendedName>
        <fullName evidence="2">GGDEF domain-containing protein</fullName>
    </recommendedName>
</protein>
<dbReference type="PANTHER" id="PTHR45138">
    <property type="entry name" value="REGULATORY COMPONENTS OF SENSORY TRANSDUCTION SYSTEM"/>
    <property type="match status" value="1"/>
</dbReference>
<gene>
    <name evidence="3" type="ORF">GCM10017781_13250</name>
</gene>
<evidence type="ECO:0000313" key="3">
    <source>
        <dbReference type="EMBL" id="GHF37864.1"/>
    </source>
</evidence>
<evidence type="ECO:0000259" key="2">
    <source>
        <dbReference type="PROSITE" id="PS50887"/>
    </source>
</evidence>
<comment type="caution">
    <text evidence="3">The sequence shown here is derived from an EMBL/GenBank/DDBJ whole genome shotgun (WGS) entry which is preliminary data.</text>
</comment>
<dbReference type="SMART" id="SM00267">
    <property type="entry name" value="GGDEF"/>
    <property type="match status" value="1"/>
</dbReference>
<dbReference type="Pfam" id="PF00990">
    <property type="entry name" value="GGDEF"/>
    <property type="match status" value="1"/>
</dbReference>
<sequence>MVCSAQVRAHDPAPAQDGTETLSLLRRRTYLLILPVTLVAATVIFLLSHGEPGSTFNSLALPVLAAGTLALLLGLVSGRVPLRWTEQGFYALAVLAFLTKYLSSVLDHSVPPDSALAELFIWTPFVYLLAFLIESPRRALIRSAAVYGVSVLIGVYGVWTGGMTAARLLEYHLAEGIILTLVSVLSALKDQVLALQDRVGDLHRLAHLDPLTGISNRRQLELQLSHEVLRSKRYGTPWCVILFDLDDFKTVNDRHGHVVGDEVLRQAAAVMQREVRGTDLLGRWGGEEFLILAVQIDLPYALALTERLRVALERHVMPGAGHITASFGVAAYRDDETSEQLIARADAALYAAKNAGKNRVEGALVKVDTPLRVPALRNPFPVAPPTPHHAVAQATSRWLSTFELGPQDDVSRVNFAGAFAQLAAALHPGADPDALRLMADWYSVMFLHDDRCDASGIGKDPPRLRVLTSRLLAALRGQPPLPDDEPLAWAIADLSRRLRDAGGDAWLHELAAHVTAYFGSLAWEADNRARGVVPALDEYVRMRPLTAGLAIDEAFLSLVDHLRLPGDAQAHPAVHALTQHANRAVCWSNDIISLEKELQGGDVHNLVLVLRQERGLGLQDALEAAAAMYHQELERLIAVEQHLPDLGPEVNPALARYVQLQQVRVGGILEWSWRSKRYQLGSAAGVPG</sequence>
<name>A0ABQ3JKJ4_9DEIO</name>
<evidence type="ECO:0000313" key="4">
    <source>
        <dbReference type="Proteomes" id="UP000619376"/>
    </source>
</evidence>
<dbReference type="InterPro" id="IPR008949">
    <property type="entry name" value="Isoprenoid_synthase_dom_sf"/>
</dbReference>
<feature type="transmembrane region" description="Helical" evidence="1">
    <location>
        <begin position="140"/>
        <end position="159"/>
    </location>
</feature>
<feature type="transmembrane region" description="Helical" evidence="1">
    <location>
        <begin position="59"/>
        <end position="76"/>
    </location>
</feature>
<dbReference type="Pfam" id="PF19086">
    <property type="entry name" value="Terpene_syn_C_2"/>
    <property type="match status" value="1"/>
</dbReference>
<keyword evidence="4" id="KW-1185">Reference proteome</keyword>
<dbReference type="Gene3D" id="3.30.70.270">
    <property type="match status" value="1"/>
</dbReference>
<dbReference type="SUPFAM" id="SSF48576">
    <property type="entry name" value="Terpenoid synthases"/>
    <property type="match status" value="1"/>
</dbReference>
<dbReference type="InterPro" id="IPR050469">
    <property type="entry name" value="Diguanylate_Cyclase"/>
</dbReference>
<organism evidence="3 4">
    <name type="scientific">Deinococcus metalli</name>
    <dbReference type="NCBI Taxonomy" id="1141878"/>
    <lineage>
        <taxon>Bacteria</taxon>
        <taxon>Thermotogati</taxon>
        <taxon>Deinococcota</taxon>
        <taxon>Deinococci</taxon>
        <taxon>Deinococcales</taxon>
        <taxon>Deinococcaceae</taxon>
        <taxon>Deinococcus</taxon>
    </lineage>
</organism>